<keyword evidence="3" id="KW-1185">Reference proteome</keyword>
<proteinExistence type="predicted"/>
<organism evidence="2 3">
    <name type="scientific">Flectobacillus roseus</name>
    <dbReference type="NCBI Taxonomy" id="502259"/>
    <lineage>
        <taxon>Bacteria</taxon>
        <taxon>Pseudomonadati</taxon>
        <taxon>Bacteroidota</taxon>
        <taxon>Cytophagia</taxon>
        <taxon>Cytophagales</taxon>
        <taxon>Flectobacillaceae</taxon>
        <taxon>Flectobacillus</taxon>
    </lineage>
</organism>
<feature type="transmembrane region" description="Helical" evidence="1">
    <location>
        <begin position="55"/>
        <end position="77"/>
    </location>
</feature>
<evidence type="ECO:0000313" key="3">
    <source>
        <dbReference type="Proteomes" id="UP001236507"/>
    </source>
</evidence>
<feature type="transmembrane region" description="Helical" evidence="1">
    <location>
        <begin position="83"/>
        <end position="101"/>
    </location>
</feature>
<evidence type="ECO:0008006" key="4">
    <source>
        <dbReference type="Google" id="ProtNLM"/>
    </source>
</evidence>
<dbReference type="Proteomes" id="UP001236507">
    <property type="component" value="Unassembled WGS sequence"/>
</dbReference>
<feature type="transmembrane region" description="Helical" evidence="1">
    <location>
        <begin position="15"/>
        <end position="34"/>
    </location>
</feature>
<accession>A0ABT6Y7R8</accession>
<name>A0ABT6Y7R8_9BACT</name>
<keyword evidence="1" id="KW-0812">Transmembrane</keyword>
<sequence>MNLSNTNTQNSTVQWFNRIALFVVFFWFGTLKVVGVSPAEQIVSQLHALTLARYISINTFLPFLGYLECFIGIIWLVPRLTKLAFFLFCCQMATTFLPLLLMPNETWQSLFALSLPGQYIIKNVVLIAAAYTIYHAEGGQSIKLSPLSVD</sequence>
<dbReference type="EMBL" id="JASHIF010000008">
    <property type="protein sequence ID" value="MDI9859524.1"/>
    <property type="molecule type" value="Genomic_DNA"/>
</dbReference>
<reference evidence="2 3" key="1">
    <citation type="submission" date="2023-05" db="EMBL/GenBank/DDBJ databases">
        <title>Novel species of genus Flectobacillus isolated from stream in China.</title>
        <authorList>
            <person name="Lu H."/>
        </authorList>
    </citation>
    <scope>NUCLEOTIDE SEQUENCE [LARGE SCALE GENOMIC DNA]</scope>
    <source>
        <strain evidence="2 3">KCTC 42575</strain>
    </source>
</reference>
<keyword evidence="1" id="KW-0472">Membrane</keyword>
<comment type="caution">
    <text evidence="2">The sequence shown here is derived from an EMBL/GenBank/DDBJ whole genome shotgun (WGS) entry which is preliminary data.</text>
</comment>
<evidence type="ECO:0000313" key="2">
    <source>
        <dbReference type="EMBL" id="MDI9859524.1"/>
    </source>
</evidence>
<protein>
    <recommendedName>
        <fullName evidence="4">DoxX family protein</fullName>
    </recommendedName>
</protein>
<keyword evidence="1" id="KW-1133">Transmembrane helix</keyword>
<gene>
    <name evidence="2" type="ORF">QM524_09905</name>
</gene>
<dbReference type="RefSeq" id="WP_283344448.1">
    <property type="nucleotide sequence ID" value="NZ_JASHIF010000008.1"/>
</dbReference>
<evidence type="ECO:0000256" key="1">
    <source>
        <dbReference type="SAM" id="Phobius"/>
    </source>
</evidence>